<dbReference type="EMBL" id="BPQI01000117">
    <property type="protein sequence ID" value="GJD57704.1"/>
    <property type="molecule type" value="Genomic_DNA"/>
</dbReference>
<proteinExistence type="predicted"/>
<organism evidence="3 4">
    <name type="scientific">Methylobacterium dankookense</name>
    <dbReference type="NCBI Taxonomy" id="560405"/>
    <lineage>
        <taxon>Bacteria</taxon>
        <taxon>Pseudomonadati</taxon>
        <taxon>Pseudomonadota</taxon>
        <taxon>Alphaproteobacteria</taxon>
        <taxon>Hyphomicrobiales</taxon>
        <taxon>Methylobacteriaceae</taxon>
        <taxon>Methylobacterium</taxon>
    </lineage>
</organism>
<dbReference type="Proteomes" id="UP000401717">
    <property type="component" value="Unassembled WGS sequence"/>
</dbReference>
<reference evidence="2" key="3">
    <citation type="submission" date="2021-08" db="EMBL/GenBank/DDBJ databases">
        <authorList>
            <person name="Tani A."/>
            <person name="Ola A."/>
            <person name="Ogura Y."/>
            <person name="Katsura K."/>
            <person name="Hayashi T."/>
        </authorList>
    </citation>
    <scope>NUCLEOTIDE SEQUENCE</scope>
    <source>
        <strain evidence="2">DSM 22415</strain>
    </source>
</reference>
<keyword evidence="1" id="KW-0812">Transmembrane</keyword>
<dbReference type="RefSeq" id="WP_186383886.1">
    <property type="nucleotide sequence ID" value="NZ_BPQI01000117.1"/>
</dbReference>
<gene>
    <name evidence="2" type="ORF">IFDJLNFL_3616</name>
    <name evidence="3" type="ORF">MTDSW087_03505</name>
</gene>
<evidence type="ECO:0000313" key="4">
    <source>
        <dbReference type="Proteomes" id="UP000401717"/>
    </source>
</evidence>
<accession>A0A564G1G5</accession>
<reference evidence="2" key="2">
    <citation type="journal article" date="2021" name="Front. Microbiol.">
        <title>Comprehensive Comparative Genomics and Phenotyping of Methylobacterium Species.</title>
        <authorList>
            <person name="Alessa O."/>
            <person name="Ogura Y."/>
            <person name="Fujitani Y."/>
            <person name="Takami H."/>
            <person name="Hayashi T."/>
            <person name="Sahin N."/>
            <person name="Tani A."/>
        </authorList>
    </citation>
    <scope>NUCLEOTIDE SEQUENCE</scope>
    <source>
        <strain evidence="2">DSM 22415</strain>
    </source>
</reference>
<sequence>MNDAQVGLLVAVPMIAAMAVTLHRAGALGGAGAVSAVAMAVGFGAVLFFSQ</sequence>
<feature type="transmembrane region" description="Helical" evidence="1">
    <location>
        <begin position="29"/>
        <end position="49"/>
    </location>
</feature>
<dbReference type="Proteomes" id="UP001055303">
    <property type="component" value="Unassembled WGS sequence"/>
</dbReference>
<keyword evidence="1" id="KW-0472">Membrane</keyword>
<evidence type="ECO:0000313" key="3">
    <source>
        <dbReference type="EMBL" id="VUF13798.1"/>
    </source>
</evidence>
<protein>
    <submittedName>
        <fullName evidence="3">Uncharacterized protein</fullName>
    </submittedName>
</protein>
<name>A0A564G1G5_9HYPH</name>
<dbReference type="AlphaFoldDB" id="A0A564G1G5"/>
<keyword evidence="1" id="KW-1133">Transmembrane helix</keyword>
<dbReference type="EMBL" id="CABFVH010000024">
    <property type="protein sequence ID" value="VUF13798.1"/>
    <property type="molecule type" value="Genomic_DNA"/>
</dbReference>
<evidence type="ECO:0000313" key="5">
    <source>
        <dbReference type="Proteomes" id="UP001055303"/>
    </source>
</evidence>
<evidence type="ECO:0000313" key="2">
    <source>
        <dbReference type="EMBL" id="GJD57704.1"/>
    </source>
</evidence>
<evidence type="ECO:0000256" key="1">
    <source>
        <dbReference type="SAM" id="Phobius"/>
    </source>
</evidence>
<keyword evidence="5" id="KW-1185">Reference proteome</keyword>
<reference evidence="3 4" key="1">
    <citation type="submission" date="2019-06" db="EMBL/GenBank/DDBJ databases">
        <authorList>
            <person name="Rodrigo-Torres L."/>
            <person name="Arahal R. D."/>
            <person name="Lucena T."/>
        </authorList>
    </citation>
    <scope>NUCLEOTIDE SEQUENCE [LARGE SCALE GENOMIC DNA]</scope>
    <source>
        <strain evidence="3 4">SW08-7</strain>
    </source>
</reference>